<dbReference type="PANTHER" id="PTHR43527">
    <property type="entry name" value="4-DIPHOSPHOCYTIDYL-2-C-METHYL-D-ERYTHRITOL KINASE, CHLOROPLASTIC"/>
    <property type="match status" value="1"/>
</dbReference>
<feature type="active site" evidence="9">
    <location>
        <position position="140"/>
    </location>
</feature>
<comment type="function">
    <text evidence="9">Catalyzes the phosphorylation of the position 2 hydroxy group of 4-diphosphocytidyl-2C-methyl-D-erythritol.</text>
</comment>
<dbReference type="NCBIfam" id="TIGR00154">
    <property type="entry name" value="ispE"/>
    <property type="match status" value="1"/>
</dbReference>
<dbReference type="GO" id="GO:0005524">
    <property type="term" value="F:ATP binding"/>
    <property type="evidence" value="ECO:0007669"/>
    <property type="project" value="UniProtKB-UniRule"/>
</dbReference>
<organism evidence="12 13">
    <name type="scientific">Ruminococcus difficilis</name>
    <dbReference type="NCBI Taxonomy" id="2763069"/>
    <lineage>
        <taxon>Bacteria</taxon>
        <taxon>Bacillati</taxon>
        <taxon>Bacillota</taxon>
        <taxon>Clostridia</taxon>
        <taxon>Eubacteriales</taxon>
        <taxon>Oscillospiraceae</taxon>
        <taxon>Ruminococcus</taxon>
    </lineage>
</organism>
<evidence type="ECO:0000256" key="3">
    <source>
        <dbReference type="ARBA" id="ARBA00017473"/>
    </source>
</evidence>
<proteinExistence type="inferred from homology"/>
<accession>A0A934WQJ1</accession>
<evidence type="ECO:0000313" key="13">
    <source>
        <dbReference type="Proteomes" id="UP000633365"/>
    </source>
</evidence>
<dbReference type="InterPro" id="IPR004424">
    <property type="entry name" value="IspE"/>
</dbReference>
<dbReference type="PIRSF" id="PIRSF010376">
    <property type="entry name" value="IspE"/>
    <property type="match status" value="1"/>
</dbReference>
<dbReference type="HAMAP" id="MF_00061">
    <property type="entry name" value="IspE"/>
    <property type="match status" value="1"/>
</dbReference>
<dbReference type="AlphaFoldDB" id="A0A934WQJ1"/>
<dbReference type="EMBL" id="JAEQMG010000048">
    <property type="protein sequence ID" value="MBK6088058.1"/>
    <property type="molecule type" value="Genomic_DNA"/>
</dbReference>
<dbReference type="Pfam" id="PF00288">
    <property type="entry name" value="GHMP_kinases_N"/>
    <property type="match status" value="1"/>
</dbReference>
<comment type="similarity">
    <text evidence="1 9">Belongs to the GHMP kinase family. IspE subfamily.</text>
</comment>
<keyword evidence="4 9" id="KW-0808">Transferase</keyword>
<dbReference type="Gene3D" id="3.30.230.10">
    <property type="match status" value="1"/>
</dbReference>
<dbReference type="InterPro" id="IPR013750">
    <property type="entry name" value="GHMP_kinase_C_dom"/>
</dbReference>
<feature type="domain" description="GHMP kinase C-terminal" evidence="11">
    <location>
        <begin position="206"/>
        <end position="277"/>
    </location>
</feature>
<evidence type="ECO:0000256" key="2">
    <source>
        <dbReference type="ARBA" id="ARBA00012052"/>
    </source>
</evidence>
<dbReference type="SUPFAM" id="SSF54211">
    <property type="entry name" value="Ribosomal protein S5 domain 2-like"/>
    <property type="match status" value="1"/>
</dbReference>
<feature type="domain" description="GHMP kinase N-terminal" evidence="10">
    <location>
        <begin position="69"/>
        <end position="148"/>
    </location>
</feature>
<dbReference type="GO" id="GO:0050515">
    <property type="term" value="F:4-(cytidine 5'-diphospho)-2-C-methyl-D-erythritol kinase activity"/>
    <property type="evidence" value="ECO:0007669"/>
    <property type="project" value="UniProtKB-UniRule"/>
</dbReference>
<evidence type="ECO:0000256" key="4">
    <source>
        <dbReference type="ARBA" id="ARBA00022679"/>
    </source>
</evidence>
<evidence type="ECO:0000256" key="8">
    <source>
        <dbReference type="ARBA" id="ARBA00032554"/>
    </source>
</evidence>
<dbReference type="InterPro" id="IPR020568">
    <property type="entry name" value="Ribosomal_Su5_D2-typ_SF"/>
</dbReference>
<dbReference type="InterPro" id="IPR006204">
    <property type="entry name" value="GHMP_kinase_N_dom"/>
</dbReference>
<evidence type="ECO:0000256" key="6">
    <source>
        <dbReference type="ARBA" id="ARBA00022777"/>
    </source>
</evidence>
<feature type="active site" evidence="9">
    <location>
        <position position="10"/>
    </location>
</feature>
<keyword evidence="9" id="KW-0414">Isoprene biosynthesis</keyword>
<comment type="pathway">
    <text evidence="9">Isoprenoid biosynthesis; isopentenyl diphosphate biosynthesis via DXP pathway; isopentenyl diphosphate from 1-deoxy-D-xylulose 5-phosphate: step 3/6.</text>
</comment>
<feature type="binding site" evidence="9">
    <location>
        <begin position="98"/>
        <end position="108"/>
    </location>
    <ligand>
        <name>ATP</name>
        <dbReference type="ChEBI" id="CHEBI:30616"/>
    </ligand>
</feature>
<dbReference type="RefSeq" id="WP_186832937.1">
    <property type="nucleotide sequence ID" value="NZ_JAEQMG010000048.1"/>
</dbReference>
<dbReference type="EC" id="2.7.1.148" evidence="2 9"/>
<keyword evidence="7 9" id="KW-0067">ATP-binding</keyword>
<reference evidence="12" key="1">
    <citation type="submission" date="2021-01" db="EMBL/GenBank/DDBJ databases">
        <title>Genome public.</title>
        <authorList>
            <person name="Liu C."/>
            <person name="Sun Q."/>
        </authorList>
    </citation>
    <scope>NUCLEOTIDE SEQUENCE</scope>
    <source>
        <strain evidence="12">M6</strain>
    </source>
</reference>
<gene>
    <name evidence="9" type="primary">ispE</name>
    <name evidence="12" type="ORF">JKK62_05230</name>
</gene>
<dbReference type="InterPro" id="IPR014721">
    <property type="entry name" value="Ribsml_uS5_D2-typ_fold_subgr"/>
</dbReference>
<dbReference type="SUPFAM" id="SSF55060">
    <property type="entry name" value="GHMP Kinase, C-terminal domain"/>
    <property type="match status" value="1"/>
</dbReference>
<comment type="catalytic activity">
    <reaction evidence="9">
        <text>4-CDP-2-C-methyl-D-erythritol + ATP = 4-CDP-2-C-methyl-D-erythritol 2-phosphate + ADP + H(+)</text>
        <dbReference type="Rhea" id="RHEA:18437"/>
        <dbReference type="ChEBI" id="CHEBI:15378"/>
        <dbReference type="ChEBI" id="CHEBI:30616"/>
        <dbReference type="ChEBI" id="CHEBI:57823"/>
        <dbReference type="ChEBI" id="CHEBI:57919"/>
        <dbReference type="ChEBI" id="CHEBI:456216"/>
        <dbReference type="EC" id="2.7.1.148"/>
    </reaction>
</comment>
<protein>
    <recommendedName>
        <fullName evidence="3 9">4-diphosphocytidyl-2-C-methyl-D-erythritol kinase</fullName>
        <shortName evidence="9">CMK</shortName>
        <ecNumber evidence="2 9">2.7.1.148</ecNumber>
    </recommendedName>
    <alternativeName>
        <fullName evidence="8 9">4-(cytidine-5'-diphospho)-2-C-methyl-D-erythritol kinase</fullName>
    </alternativeName>
</protein>
<comment type="caution">
    <text evidence="12">The sequence shown here is derived from an EMBL/GenBank/DDBJ whole genome shotgun (WGS) entry which is preliminary data.</text>
</comment>
<dbReference type="Gene3D" id="3.30.70.890">
    <property type="entry name" value="GHMP kinase, C-terminal domain"/>
    <property type="match status" value="1"/>
</dbReference>
<keyword evidence="6 9" id="KW-0418">Kinase</keyword>
<dbReference type="PANTHER" id="PTHR43527:SF2">
    <property type="entry name" value="4-DIPHOSPHOCYTIDYL-2-C-METHYL-D-ERYTHRITOL KINASE, CHLOROPLASTIC"/>
    <property type="match status" value="1"/>
</dbReference>
<keyword evidence="5 9" id="KW-0547">Nucleotide-binding</keyword>
<name>A0A934WQJ1_9FIRM</name>
<sequence>MKITVKAPAKINLTLDIVGKRADGYHDVAMVMQTVSLYDTVTVEKLSGEGDGITVSCPKYPDVPTDDSNIVCKAARAFFDKTGVTPAPLSITIDKEIPTQAGLAGGSTDGAAVVLALNQLFETRLSMDEMAQICARFGSDVPFCLLGGTMLATGTGTTLKKLRAMSDCHIVICKPDISVSTAAAYAACDAREPKGFLYTDELIKRLYSRDIRGLSTCLYNEFEQVMELPEINEIKREMIACKALGASMSGSGSAVYAIFLNQKKAEKCVNILKEKYNKVFLTKPLKDGCRVEKVEP</sequence>
<evidence type="ECO:0000256" key="5">
    <source>
        <dbReference type="ARBA" id="ARBA00022741"/>
    </source>
</evidence>
<evidence type="ECO:0000313" key="12">
    <source>
        <dbReference type="EMBL" id="MBK6088058.1"/>
    </source>
</evidence>
<dbReference type="Pfam" id="PF08544">
    <property type="entry name" value="GHMP_kinases_C"/>
    <property type="match status" value="1"/>
</dbReference>
<dbReference type="GO" id="GO:0016114">
    <property type="term" value="P:terpenoid biosynthetic process"/>
    <property type="evidence" value="ECO:0007669"/>
    <property type="project" value="UniProtKB-UniRule"/>
</dbReference>
<keyword evidence="13" id="KW-1185">Reference proteome</keyword>
<evidence type="ECO:0000256" key="9">
    <source>
        <dbReference type="HAMAP-Rule" id="MF_00061"/>
    </source>
</evidence>
<evidence type="ECO:0000259" key="10">
    <source>
        <dbReference type="Pfam" id="PF00288"/>
    </source>
</evidence>
<evidence type="ECO:0000256" key="7">
    <source>
        <dbReference type="ARBA" id="ARBA00022840"/>
    </source>
</evidence>
<evidence type="ECO:0000259" key="11">
    <source>
        <dbReference type="Pfam" id="PF08544"/>
    </source>
</evidence>
<dbReference type="Proteomes" id="UP000633365">
    <property type="component" value="Unassembled WGS sequence"/>
</dbReference>
<dbReference type="InterPro" id="IPR036554">
    <property type="entry name" value="GHMP_kinase_C_sf"/>
</dbReference>
<evidence type="ECO:0000256" key="1">
    <source>
        <dbReference type="ARBA" id="ARBA00009684"/>
    </source>
</evidence>
<dbReference type="GO" id="GO:0019288">
    <property type="term" value="P:isopentenyl diphosphate biosynthetic process, methylerythritol 4-phosphate pathway"/>
    <property type="evidence" value="ECO:0007669"/>
    <property type="project" value="UniProtKB-UniRule"/>
</dbReference>